<name>A0A8E5HNF1_USTVR</name>
<feature type="domain" description="Isochorismatase-like" evidence="3">
    <location>
        <begin position="124"/>
        <end position="269"/>
    </location>
</feature>
<evidence type="ECO:0000313" key="5">
    <source>
        <dbReference type="Proteomes" id="UP000027002"/>
    </source>
</evidence>
<dbReference type="RefSeq" id="XP_042996299.1">
    <property type="nucleotide sequence ID" value="XM_043140365.1"/>
</dbReference>
<proteinExistence type="inferred from homology"/>
<dbReference type="InterPro" id="IPR036380">
    <property type="entry name" value="Isochorismatase-like_sf"/>
</dbReference>
<evidence type="ECO:0000256" key="2">
    <source>
        <dbReference type="SAM" id="MobiDB-lite"/>
    </source>
</evidence>
<feature type="compositionally biased region" description="Low complexity" evidence="2">
    <location>
        <begin position="63"/>
        <end position="83"/>
    </location>
</feature>
<dbReference type="EMBL" id="CP072754">
    <property type="protein sequence ID" value="QUC18626.1"/>
    <property type="molecule type" value="Genomic_DNA"/>
</dbReference>
<dbReference type="InterPro" id="IPR050993">
    <property type="entry name" value="Isochorismatase_domain"/>
</dbReference>
<reference evidence="4" key="1">
    <citation type="submission" date="2020-03" db="EMBL/GenBank/DDBJ databases">
        <title>A mixture of massive structural variations and highly conserved coding sequences in Ustilaginoidea virens genome.</title>
        <authorList>
            <person name="Zhang K."/>
            <person name="Zhao Z."/>
            <person name="Zhang Z."/>
            <person name="Li Y."/>
            <person name="Hsiang T."/>
            <person name="Sun W."/>
        </authorList>
    </citation>
    <scope>NUCLEOTIDE SEQUENCE</scope>
    <source>
        <strain evidence="4">UV-8b</strain>
    </source>
</reference>
<accession>A0A8E5HNF1</accession>
<sequence>MASCVANSMKPAATATATAHWALLRPASAGLLLRPSPSSPSSTVSSCSYYIHSGCRPLHPRRSSTPLQATASPSPSSSPPSAVAIVPASASATASQGYRHAAHTRTMASTICTSPSELRLKNPAILICDMQEKFRNAIYQFDSVVATATKLLNFAKAVHIPVHATTQTAAKLGPTVPAIAGFLASTPHDKTKFSMFIPPVAQALLPRSRVALVGIESHICITQTALDLRDAGHTPYVIADAVSSCNRAEIIIALDRLRAEPGVIVTTSESWMYECTGDAANPAFRSLIGVIKGSLADTRKVLETLPPTPKV</sequence>
<dbReference type="GeneID" id="66063645"/>
<gene>
    <name evidence="4" type="ORF">UV8b_02867</name>
</gene>
<dbReference type="Gene3D" id="3.40.50.850">
    <property type="entry name" value="Isochorismatase-like"/>
    <property type="match status" value="1"/>
</dbReference>
<evidence type="ECO:0000259" key="3">
    <source>
        <dbReference type="Pfam" id="PF00857"/>
    </source>
</evidence>
<dbReference type="KEGG" id="uvi:66063645"/>
<evidence type="ECO:0000313" key="4">
    <source>
        <dbReference type="EMBL" id="QUC18626.1"/>
    </source>
</evidence>
<organism evidence="4 5">
    <name type="scientific">Ustilaginoidea virens</name>
    <name type="common">Rice false smut fungus</name>
    <name type="synonym">Villosiclava virens</name>
    <dbReference type="NCBI Taxonomy" id="1159556"/>
    <lineage>
        <taxon>Eukaryota</taxon>
        <taxon>Fungi</taxon>
        <taxon>Dikarya</taxon>
        <taxon>Ascomycota</taxon>
        <taxon>Pezizomycotina</taxon>
        <taxon>Sordariomycetes</taxon>
        <taxon>Hypocreomycetidae</taxon>
        <taxon>Hypocreales</taxon>
        <taxon>Clavicipitaceae</taxon>
        <taxon>Ustilaginoidea</taxon>
    </lineage>
</organism>
<dbReference type="Pfam" id="PF00857">
    <property type="entry name" value="Isochorismatase"/>
    <property type="match status" value="1"/>
</dbReference>
<dbReference type="AlphaFoldDB" id="A0A8E5HNF1"/>
<dbReference type="OrthoDB" id="269496at2759"/>
<feature type="region of interest" description="Disordered" evidence="2">
    <location>
        <begin position="60"/>
        <end position="83"/>
    </location>
</feature>
<dbReference type="SUPFAM" id="SSF52499">
    <property type="entry name" value="Isochorismatase-like hydrolases"/>
    <property type="match status" value="1"/>
</dbReference>
<dbReference type="PANTHER" id="PTHR14119:SF3">
    <property type="entry name" value="ISOCHORISMATASE DOMAIN-CONTAINING PROTEIN 2"/>
    <property type="match status" value="1"/>
</dbReference>
<protein>
    <recommendedName>
        <fullName evidence="3">Isochorismatase-like domain-containing protein</fullName>
    </recommendedName>
</protein>
<dbReference type="PANTHER" id="PTHR14119">
    <property type="entry name" value="HYDROLASE"/>
    <property type="match status" value="1"/>
</dbReference>
<dbReference type="Proteomes" id="UP000027002">
    <property type="component" value="Chromosome 2"/>
</dbReference>
<comment type="similarity">
    <text evidence="1">Belongs to the isochorismatase family.</text>
</comment>
<keyword evidence="5" id="KW-1185">Reference proteome</keyword>
<dbReference type="InterPro" id="IPR000868">
    <property type="entry name" value="Isochorismatase-like_dom"/>
</dbReference>
<evidence type="ECO:0000256" key="1">
    <source>
        <dbReference type="ARBA" id="ARBA00006336"/>
    </source>
</evidence>